<accession>A0A0J7L1S0</accession>
<reference evidence="12 13" key="1">
    <citation type="submission" date="2015-04" db="EMBL/GenBank/DDBJ databases">
        <title>Lasius niger genome sequencing.</title>
        <authorList>
            <person name="Konorov E.A."/>
            <person name="Nikitin M.A."/>
            <person name="Kirill M.V."/>
            <person name="Chang P."/>
        </authorList>
    </citation>
    <scope>NUCLEOTIDE SEQUENCE [LARGE SCALE GENOMIC DNA]</scope>
    <source>
        <tissue evidence="12">Whole</tissue>
    </source>
</reference>
<comment type="similarity">
    <text evidence="4">Belongs to the PICALM/SNAP91 family.</text>
</comment>
<feature type="domain" description="ENTH" evidence="11">
    <location>
        <begin position="1"/>
        <end position="26"/>
    </location>
</feature>
<dbReference type="GO" id="GO:0072583">
    <property type="term" value="P:clathrin-dependent endocytosis"/>
    <property type="evidence" value="ECO:0007669"/>
    <property type="project" value="InterPro"/>
</dbReference>
<organism evidence="12 13">
    <name type="scientific">Lasius niger</name>
    <name type="common">Black garden ant</name>
    <dbReference type="NCBI Taxonomy" id="67767"/>
    <lineage>
        <taxon>Eukaryota</taxon>
        <taxon>Metazoa</taxon>
        <taxon>Ecdysozoa</taxon>
        <taxon>Arthropoda</taxon>
        <taxon>Hexapoda</taxon>
        <taxon>Insecta</taxon>
        <taxon>Pterygota</taxon>
        <taxon>Neoptera</taxon>
        <taxon>Endopterygota</taxon>
        <taxon>Hymenoptera</taxon>
        <taxon>Apocrita</taxon>
        <taxon>Aculeata</taxon>
        <taxon>Formicoidea</taxon>
        <taxon>Formicidae</taxon>
        <taxon>Formicinae</taxon>
        <taxon>Lasius</taxon>
        <taxon>Lasius</taxon>
    </lineage>
</organism>
<evidence type="ECO:0000256" key="10">
    <source>
        <dbReference type="SAM" id="MobiDB-lite"/>
    </source>
</evidence>
<keyword evidence="8" id="KW-0168">Coated pit</keyword>
<dbReference type="InterPro" id="IPR011417">
    <property type="entry name" value="ANTH_dom"/>
</dbReference>
<keyword evidence="13" id="KW-1185">Reference proteome</keyword>
<dbReference type="PANTHER" id="PTHR22951:SF5">
    <property type="entry name" value="PHOSPHATIDYLINOSITOL-BINDING CLATHRIN ASSEMBLY PROTEIN LAP"/>
    <property type="match status" value="1"/>
</dbReference>
<dbReference type="GO" id="GO:0005546">
    <property type="term" value="F:phosphatidylinositol-4,5-bisphosphate binding"/>
    <property type="evidence" value="ECO:0007669"/>
    <property type="project" value="TreeGrafter"/>
</dbReference>
<evidence type="ECO:0000313" key="12">
    <source>
        <dbReference type="EMBL" id="KMQ96732.1"/>
    </source>
</evidence>
<dbReference type="InterPro" id="IPR014712">
    <property type="entry name" value="ANTH_dom_sf"/>
</dbReference>
<dbReference type="AlphaFoldDB" id="A0A0J7L1S0"/>
<dbReference type="SUPFAM" id="SSF89009">
    <property type="entry name" value="GAT-like domain"/>
    <property type="match status" value="1"/>
</dbReference>
<keyword evidence="9" id="KW-0968">Cytoplasmic vesicle</keyword>
<feature type="compositionally biased region" description="Low complexity" evidence="10">
    <location>
        <begin position="444"/>
        <end position="457"/>
    </location>
</feature>
<dbReference type="Proteomes" id="UP000036403">
    <property type="component" value="Unassembled WGS sequence"/>
</dbReference>
<feature type="compositionally biased region" description="Low complexity" evidence="10">
    <location>
        <begin position="422"/>
        <end position="433"/>
    </location>
</feature>
<dbReference type="GO" id="GO:0000149">
    <property type="term" value="F:SNARE binding"/>
    <property type="evidence" value="ECO:0007669"/>
    <property type="project" value="TreeGrafter"/>
</dbReference>
<comment type="caution">
    <text evidence="12">The sequence shown here is derived from an EMBL/GenBank/DDBJ whole genome shotgun (WGS) entry which is preliminary data.</text>
</comment>
<dbReference type="InterPro" id="IPR008942">
    <property type="entry name" value="ENTH_VHS"/>
</dbReference>
<proteinExistence type="inferred from homology"/>
<dbReference type="GO" id="GO:0008021">
    <property type="term" value="C:synaptic vesicle"/>
    <property type="evidence" value="ECO:0007669"/>
    <property type="project" value="TreeGrafter"/>
</dbReference>
<dbReference type="InterPro" id="IPR013809">
    <property type="entry name" value="ENTH"/>
</dbReference>
<dbReference type="Pfam" id="PF07651">
    <property type="entry name" value="ANTH"/>
    <property type="match status" value="1"/>
</dbReference>
<evidence type="ECO:0000256" key="2">
    <source>
        <dbReference type="ARBA" id="ARBA00004555"/>
    </source>
</evidence>
<dbReference type="OrthoDB" id="44015at2759"/>
<evidence type="ECO:0000256" key="5">
    <source>
        <dbReference type="ARBA" id="ARBA00022583"/>
    </source>
</evidence>
<feature type="compositionally biased region" description="Low complexity" evidence="10">
    <location>
        <begin position="727"/>
        <end position="758"/>
    </location>
</feature>
<feature type="compositionally biased region" description="Pro residues" evidence="10">
    <location>
        <begin position="434"/>
        <end position="443"/>
    </location>
</feature>
<evidence type="ECO:0000259" key="11">
    <source>
        <dbReference type="PROSITE" id="PS50942"/>
    </source>
</evidence>
<dbReference type="Gene3D" id="1.25.40.90">
    <property type="match status" value="1"/>
</dbReference>
<evidence type="ECO:0000256" key="8">
    <source>
        <dbReference type="ARBA" id="ARBA00023176"/>
    </source>
</evidence>
<dbReference type="GO" id="GO:0005545">
    <property type="term" value="F:1-phosphatidylinositol binding"/>
    <property type="evidence" value="ECO:0007669"/>
    <property type="project" value="InterPro"/>
</dbReference>
<name>A0A0J7L1S0_LASNI</name>
<evidence type="ECO:0000256" key="1">
    <source>
        <dbReference type="ARBA" id="ARBA00004132"/>
    </source>
</evidence>
<keyword evidence="5" id="KW-0254">Endocytosis</keyword>
<dbReference type="PROSITE" id="PS50942">
    <property type="entry name" value="ENTH"/>
    <property type="match status" value="1"/>
</dbReference>
<gene>
    <name evidence="12" type="ORF">RF55_2966</name>
</gene>
<dbReference type="EMBL" id="LBMM01001200">
    <property type="protein sequence ID" value="KMQ96732.1"/>
    <property type="molecule type" value="Genomic_DNA"/>
</dbReference>
<dbReference type="GO" id="GO:0030136">
    <property type="term" value="C:clathrin-coated vesicle"/>
    <property type="evidence" value="ECO:0007669"/>
    <property type="project" value="UniProtKB-SubCell"/>
</dbReference>
<evidence type="ECO:0000256" key="4">
    <source>
        <dbReference type="ARBA" id="ARBA00008011"/>
    </source>
</evidence>
<dbReference type="PaxDb" id="67767-A0A0J7L1S0"/>
<evidence type="ECO:0000256" key="9">
    <source>
        <dbReference type="ARBA" id="ARBA00023329"/>
    </source>
</evidence>
<feature type="compositionally biased region" description="Low complexity" evidence="10">
    <location>
        <begin position="468"/>
        <end position="477"/>
    </location>
</feature>
<dbReference type="GO" id="GO:0016185">
    <property type="term" value="P:synaptic vesicle budding from presynaptic endocytic zone membrane"/>
    <property type="evidence" value="ECO:0007669"/>
    <property type="project" value="TreeGrafter"/>
</dbReference>
<keyword evidence="7" id="KW-0472">Membrane</keyword>
<evidence type="ECO:0000256" key="7">
    <source>
        <dbReference type="ARBA" id="ARBA00023136"/>
    </source>
</evidence>
<comment type="subcellular location">
    <subcellularLocation>
        <location evidence="1">Cytoplasmic vesicle</location>
        <location evidence="1">Clathrin-coated vesicle</location>
    </subcellularLocation>
    <subcellularLocation>
        <location evidence="2">Golgi apparatus</location>
    </subcellularLocation>
    <subcellularLocation>
        <location evidence="3">Membrane</location>
        <location evidence="3">Clathrin-coated pit</location>
    </subcellularLocation>
</comment>
<protein>
    <submittedName>
        <fullName evidence="12">Phosphatidylinositol-binding clathrin assembly protein lap</fullName>
    </submittedName>
</protein>
<dbReference type="GO" id="GO:0005905">
    <property type="term" value="C:clathrin-coated pit"/>
    <property type="evidence" value="ECO:0007669"/>
    <property type="project" value="UniProtKB-SubCell"/>
</dbReference>
<evidence type="ECO:0000256" key="3">
    <source>
        <dbReference type="ARBA" id="ARBA00004600"/>
    </source>
</evidence>
<dbReference type="InterPro" id="IPR045192">
    <property type="entry name" value="AP180-like"/>
</dbReference>
<dbReference type="GO" id="GO:0032050">
    <property type="term" value="F:clathrin heavy chain binding"/>
    <property type="evidence" value="ECO:0007669"/>
    <property type="project" value="TreeGrafter"/>
</dbReference>
<keyword evidence="6" id="KW-0333">Golgi apparatus</keyword>
<dbReference type="FunFam" id="1.20.58.150:FF:000001">
    <property type="entry name" value="phosphatidylinositol-binding clathrin assembly protein-like isoform X1"/>
    <property type="match status" value="1"/>
</dbReference>
<dbReference type="PANTHER" id="PTHR22951">
    <property type="entry name" value="CLATHRIN ASSEMBLY PROTEIN"/>
    <property type="match status" value="1"/>
</dbReference>
<dbReference type="Gene3D" id="1.20.58.150">
    <property type="entry name" value="ANTH domain"/>
    <property type="match status" value="1"/>
</dbReference>
<dbReference type="GO" id="GO:0098894">
    <property type="term" value="C:extrinsic component of presynaptic endocytic zone membrane"/>
    <property type="evidence" value="ECO:0007669"/>
    <property type="project" value="TreeGrafter"/>
</dbReference>
<dbReference type="STRING" id="67767.A0A0J7L1S0"/>
<sequence length="770" mass="78887">MSPFIRRYAKYLNEKALSYRTVAFDFCKVKRGKEDGTLRTMNAEKLLKTLPVLQSQLDALLEFDCTANDLTNGVINMAFMLLFRDLIRLFACYNDGIINLLEKYFDMNKKQCRDALDLYKKFLIRMDRVGEFLKVAENVGIDKGDIPDLTKAPSSLLDALEQHLASLEGKKGSAANTPTQSASTAFGTAASNARLDQTGNGHIDEALRQQALAEEEAAMNQYKAKVQSPSSTSTNPFLSSPTNNANQPIVDLFGAAMSENQQQLSQKASDDLLQLAGNPFANMFGTPQPAAPAAQSAAQNNMWMTNGTAGVPGTAASVPNPFMSDFPSLGTAGGQQTATNAGAFGLFDQNAGGGVVGGGAMNESAAQAAAGAATATTAPGGDLFSAGQADLFAGGDGSAAMLRTATNGDGDAAAAEVVASTASSAVGKTTSTATPPPRPPPPATAVAAANVGAAPRALSPTGVSHGRPAAATATAAAPGPPANKSAFDDLNDSIRMALGGSPSRPAPMVQQQQAAMAAQQQPLQQQMPPAGAGMFSGMNDAAGQQSMMTGAPMVGYGIPTQAQVPVGYGSPAKQPMSVTGQPVSATATGKVLTGDLDSSLASLAQNLTINKSAQQQVKGMQWNSPKNAAKTGGPAGGWSPQPMAATTGAGYRPMGQGMTQLLPTTTTTMGFPSQPAMMGMQGMPMGMQGMQGMQGMRPMMCTIPGASAAGGGMMVAGGAAPMMAMPGANPMMTGPNLQQQQQQQQSQPQAAVAPAQPQGNAVQLDPFGAL</sequence>
<dbReference type="GO" id="GO:0005794">
    <property type="term" value="C:Golgi apparatus"/>
    <property type="evidence" value="ECO:0007669"/>
    <property type="project" value="UniProtKB-SubCell"/>
</dbReference>
<feature type="region of interest" description="Disordered" evidence="10">
    <location>
        <begin position="727"/>
        <end position="770"/>
    </location>
</feature>
<feature type="region of interest" description="Disordered" evidence="10">
    <location>
        <begin position="422"/>
        <end position="488"/>
    </location>
</feature>
<evidence type="ECO:0000313" key="13">
    <source>
        <dbReference type="Proteomes" id="UP000036403"/>
    </source>
</evidence>
<dbReference type="GO" id="GO:0048268">
    <property type="term" value="P:clathrin coat assembly"/>
    <property type="evidence" value="ECO:0007669"/>
    <property type="project" value="InterPro"/>
</dbReference>
<evidence type="ECO:0000256" key="6">
    <source>
        <dbReference type="ARBA" id="ARBA00023034"/>
    </source>
</evidence>